<dbReference type="GeneID" id="94334680"/>
<dbReference type="AlphaFoldDB" id="A0AAD9PN44"/>
<accession>A0AAD9PN44</accession>
<organism evidence="1 2">
    <name type="scientific">Babesia duncani</name>
    <dbReference type="NCBI Taxonomy" id="323732"/>
    <lineage>
        <taxon>Eukaryota</taxon>
        <taxon>Sar</taxon>
        <taxon>Alveolata</taxon>
        <taxon>Apicomplexa</taxon>
        <taxon>Aconoidasida</taxon>
        <taxon>Piroplasmida</taxon>
        <taxon>Babesiidae</taxon>
        <taxon>Babesia</taxon>
    </lineage>
</organism>
<keyword evidence="2" id="KW-1185">Reference proteome</keyword>
<comment type="caution">
    <text evidence="1">The sequence shown here is derived from an EMBL/GenBank/DDBJ whole genome shotgun (WGS) entry which is preliminary data.</text>
</comment>
<dbReference type="KEGG" id="bdw:94334680"/>
<dbReference type="Proteomes" id="UP001214638">
    <property type="component" value="Unassembled WGS sequence"/>
</dbReference>
<proteinExistence type="predicted"/>
<dbReference type="EMBL" id="JALLKP010000001">
    <property type="protein sequence ID" value="KAK2197383.1"/>
    <property type="molecule type" value="Genomic_DNA"/>
</dbReference>
<protein>
    <submittedName>
        <fullName evidence="1">Uncharacterized protein</fullName>
    </submittedName>
</protein>
<gene>
    <name evidence="1" type="ORF">BdWA1_000382</name>
</gene>
<sequence>MGFFGTLFYVAYTPLRIIRYKTASDATKANVIKLGIICRKSWILFPPLLLYQYIRAIDREMYTTEVFYKASKSNDSRAFYDPTKPKGFREWKIQSDMALVSKAISNHTMENESEESEK</sequence>
<evidence type="ECO:0000313" key="1">
    <source>
        <dbReference type="EMBL" id="KAK2197383.1"/>
    </source>
</evidence>
<evidence type="ECO:0000313" key="2">
    <source>
        <dbReference type="Proteomes" id="UP001214638"/>
    </source>
</evidence>
<name>A0AAD9PN44_9APIC</name>
<dbReference type="RefSeq" id="XP_067804225.1">
    <property type="nucleotide sequence ID" value="XM_067945434.1"/>
</dbReference>
<reference evidence="1" key="1">
    <citation type="journal article" date="2023" name="Nat. Microbiol.">
        <title>Babesia duncani multi-omics identifies virulence factors and drug targets.</title>
        <authorList>
            <person name="Singh P."/>
            <person name="Lonardi S."/>
            <person name="Liang Q."/>
            <person name="Vydyam P."/>
            <person name="Khabirova E."/>
            <person name="Fang T."/>
            <person name="Gihaz S."/>
            <person name="Thekkiniath J."/>
            <person name="Munshi M."/>
            <person name="Abel S."/>
            <person name="Ciampossin L."/>
            <person name="Batugedara G."/>
            <person name="Gupta M."/>
            <person name="Lu X.M."/>
            <person name="Lenz T."/>
            <person name="Chakravarty S."/>
            <person name="Cornillot E."/>
            <person name="Hu Y."/>
            <person name="Ma W."/>
            <person name="Gonzalez L.M."/>
            <person name="Sanchez S."/>
            <person name="Estrada K."/>
            <person name="Sanchez-Flores A."/>
            <person name="Montero E."/>
            <person name="Harb O.S."/>
            <person name="Le Roch K.G."/>
            <person name="Mamoun C.B."/>
        </authorList>
    </citation>
    <scope>NUCLEOTIDE SEQUENCE</scope>
    <source>
        <strain evidence="1">WA1</strain>
    </source>
</reference>